<dbReference type="EMBL" id="CAMPGE010024954">
    <property type="protein sequence ID" value="CAI2382761.1"/>
    <property type="molecule type" value="Genomic_DNA"/>
</dbReference>
<keyword evidence="4" id="KW-0539">Nucleus</keyword>
<dbReference type="InterPro" id="IPR001005">
    <property type="entry name" value="SANT/Myb"/>
</dbReference>
<protein>
    <submittedName>
        <fullName evidence="8">Uncharacterized protein</fullName>
    </submittedName>
</protein>
<organism evidence="8 9">
    <name type="scientific">Euplotes crassus</name>
    <dbReference type="NCBI Taxonomy" id="5936"/>
    <lineage>
        <taxon>Eukaryota</taxon>
        <taxon>Sar</taxon>
        <taxon>Alveolata</taxon>
        <taxon>Ciliophora</taxon>
        <taxon>Intramacronucleata</taxon>
        <taxon>Spirotrichea</taxon>
        <taxon>Hypotrichia</taxon>
        <taxon>Euplotida</taxon>
        <taxon>Euplotidae</taxon>
        <taxon>Moneuplotes</taxon>
    </lineage>
</organism>
<evidence type="ECO:0000313" key="8">
    <source>
        <dbReference type="EMBL" id="CAI2382761.1"/>
    </source>
</evidence>
<dbReference type="GO" id="GO:0000978">
    <property type="term" value="F:RNA polymerase II cis-regulatory region sequence-specific DNA binding"/>
    <property type="evidence" value="ECO:0007669"/>
    <property type="project" value="TreeGrafter"/>
</dbReference>
<evidence type="ECO:0000313" key="9">
    <source>
        <dbReference type="Proteomes" id="UP001295684"/>
    </source>
</evidence>
<dbReference type="AlphaFoldDB" id="A0AAD2D7U2"/>
<evidence type="ECO:0000256" key="3">
    <source>
        <dbReference type="ARBA" id="ARBA00023163"/>
    </source>
</evidence>
<dbReference type="PANTHER" id="PTHR46621">
    <property type="entry name" value="SNRNA-ACTIVATING PROTEIN COMPLEX SUBUNIT 4"/>
    <property type="match status" value="1"/>
</dbReference>
<dbReference type="GO" id="GO:0019185">
    <property type="term" value="C:snRNA-activating protein complex"/>
    <property type="evidence" value="ECO:0007669"/>
    <property type="project" value="TreeGrafter"/>
</dbReference>
<sequence length="640" mass="73916">MEEIKVQSFTNKGRTDLLRNSHQNIRSDRHFAARQMNGKTTTVHKKKACRSKRKKAKTMTLRQSFEGIPEEDESLENDQEQNCAHFKKTKRKGKCSRRCNALSQLLGRWLTCRWTGSSQKVRVRKYEPRNLNNGNNQLDGSAEVNPQNGDDKTHINQSSLALIERSHYDDLEKNENGMFELPEIQGAQGKTMDKDNLSLHLKLKSDLNKNSPTQVKIGNIQRKKSKSSVPKVNDPMSDFEKLRNEITNGPSNLPAASFFESDDTKIAKGGHSKQFDHKSTDEWSSMEEGEEFTEVPKIPDSRDSTIGVGIKSLFWRQLSPDEPLQLFSQSFRDIIGRTVTTGVLMTNHIPIIAENQCEILYEDKRFKAKPRFNFKKVRLYIGLSKQHRVKKNAVSNIKFDEDCISAKAGVYKMAQKKGTKIWSPNEDQILLENLDKSNYTAIAFKINEYNKIDTSKLTSLKDTGPLGAKSSEDCRRRADLLKKTRKIGQFTKEEDDKILLGYQTFHNKWSLIAKRYLPGRNGKQVRERYLNYLSKVSMKKAVSQNVQKPPFTNHQDALLMQKVKSESQRWADILKDDFEDRTKIELKQRHKELESVNNQYIGVEENEELEKIIDEVNFMARQEEMERNNSDEQMMFSMKA</sequence>
<dbReference type="PANTHER" id="PTHR46621:SF1">
    <property type="entry name" value="SNRNA-ACTIVATING PROTEIN COMPLEX SUBUNIT 4"/>
    <property type="match status" value="1"/>
</dbReference>
<dbReference type="Pfam" id="PF00249">
    <property type="entry name" value="Myb_DNA-binding"/>
    <property type="match status" value="1"/>
</dbReference>
<dbReference type="SMART" id="SM00717">
    <property type="entry name" value="SANT"/>
    <property type="match status" value="3"/>
</dbReference>
<evidence type="ECO:0000256" key="5">
    <source>
        <dbReference type="SAM" id="MobiDB-lite"/>
    </source>
</evidence>
<dbReference type="SUPFAM" id="SSF46689">
    <property type="entry name" value="Homeodomain-like"/>
    <property type="match status" value="1"/>
</dbReference>
<dbReference type="PROSITE" id="PS51294">
    <property type="entry name" value="HTH_MYB"/>
    <property type="match status" value="1"/>
</dbReference>
<reference evidence="8" key="1">
    <citation type="submission" date="2023-07" db="EMBL/GenBank/DDBJ databases">
        <authorList>
            <consortium name="AG Swart"/>
            <person name="Singh M."/>
            <person name="Singh A."/>
            <person name="Seah K."/>
            <person name="Emmerich C."/>
        </authorList>
    </citation>
    <scope>NUCLEOTIDE SEQUENCE</scope>
    <source>
        <strain evidence="8">DP1</strain>
    </source>
</reference>
<evidence type="ECO:0000259" key="6">
    <source>
        <dbReference type="PROSITE" id="PS50090"/>
    </source>
</evidence>
<evidence type="ECO:0000256" key="1">
    <source>
        <dbReference type="ARBA" id="ARBA00023015"/>
    </source>
</evidence>
<name>A0AAD2D7U2_EUPCR</name>
<dbReference type="InterPro" id="IPR017930">
    <property type="entry name" value="Myb_dom"/>
</dbReference>
<evidence type="ECO:0000256" key="2">
    <source>
        <dbReference type="ARBA" id="ARBA00023125"/>
    </source>
</evidence>
<feature type="domain" description="Myb-like" evidence="6">
    <location>
        <begin position="482"/>
        <end position="533"/>
    </location>
</feature>
<dbReference type="InterPro" id="IPR051575">
    <property type="entry name" value="Myb-like_DNA-bd"/>
</dbReference>
<proteinExistence type="predicted"/>
<keyword evidence="3" id="KW-0804">Transcription</keyword>
<dbReference type="GO" id="GO:0042796">
    <property type="term" value="P:snRNA transcription by RNA polymerase III"/>
    <property type="evidence" value="ECO:0007669"/>
    <property type="project" value="TreeGrafter"/>
</dbReference>
<feature type="compositionally biased region" description="Polar residues" evidence="5">
    <location>
        <begin position="130"/>
        <end position="148"/>
    </location>
</feature>
<keyword evidence="9" id="KW-1185">Reference proteome</keyword>
<dbReference type="Gene3D" id="1.10.10.60">
    <property type="entry name" value="Homeodomain-like"/>
    <property type="match status" value="1"/>
</dbReference>
<evidence type="ECO:0000256" key="4">
    <source>
        <dbReference type="ARBA" id="ARBA00023242"/>
    </source>
</evidence>
<accession>A0AAD2D7U2</accession>
<dbReference type="GO" id="GO:0001006">
    <property type="term" value="F:RNA polymerase III type 3 promoter sequence-specific DNA binding"/>
    <property type="evidence" value="ECO:0007669"/>
    <property type="project" value="TreeGrafter"/>
</dbReference>
<dbReference type="CDD" id="cd00167">
    <property type="entry name" value="SANT"/>
    <property type="match status" value="1"/>
</dbReference>
<gene>
    <name evidence="8" type="ORF">ECRASSUSDP1_LOCUS24247</name>
</gene>
<dbReference type="GO" id="GO:0042795">
    <property type="term" value="P:snRNA transcription by RNA polymerase II"/>
    <property type="evidence" value="ECO:0007669"/>
    <property type="project" value="TreeGrafter"/>
</dbReference>
<dbReference type="PROSITE" id="PS50090">
    <property type="entry name" value="MYB_LIKE"/>
    <property type="match status" value="1"/>
</dbReference>
<feature type="region of interest" description="Disordered" evidence="5">
    <location>
        <begin position="127"/>
        <end position="154"/>
    </location>
</feature>
<dbReference type="Proteomes" id="UP001295684">
    <property type="component" value="Unassembled WGS sequence"/>
</dbReference>
<feature type="domain" description="HTH myb-type" evidence="7">
    <location>
        <begin position="482"/>
        <end position="537"/>
    </location>
</feature>
<dbReference type="InterPro" id="IPR009057">
    <property type="entry name" value="Homeodomain-like_sf"/>
</dbReference>
<comment type="caution">
    <text evidence="8">The sequence shown here is derived from an EMBL/GenBank/DDBJ whole genome shotgun (WGS) entry which is preliminary data.</text>
</comment>
<feature type="region of interest" description="Disordered" evidence="5">
    <location>
        <begin position="268"/>
        <end position="290"/>
    </location>
</feature>
<evidence type="ECO:0000259" key="7">
    <source>
        <dbReference type="PROSITE" id="PS51294"/>
    </source>
</evidence>
<keyword evidence="2" id="KW-0238">DNA-binding</keyword>
<keyword evidence="1" id="KW-0805">Transcription regulation</keyword>